<proteinExistence type="predicted"/>
<gene>
    <name evidence="3" type="ORF">ENV52_11440</name>
</gene>
<dbReference type="GO" id="GO:0016620">
    <property type="term" value="F:oxidoreductase activity, acting on the aldehyde or oxo group of donors, NAD or NADP as acceptor"/>
    <property type="evidence" value="ECO:0007669"/>
    <property type="project" value="InterPro"/>
</dbReference>
<keyword evidence="1" id="KW-0560">Oxidoreductase</keyword>
<protein>
    <submittedName>
        <fullName evidence="3">Aldehyde dehydrogenase</fullName>
    </submittedName>
</protein>
<dbReference type="Gene3D" id="3.40.605.10">
    <property type="entry name" value="Aldehyde Dehydrogenase, Chain A, domain 1"/>
    <property type="match status" value="1"/>
</dbReference>
<dbReference type="Pfam" id="PF00171">
    <property type="entry name" value="Aldedh"/>
    <property type="match status" value="1"/>
</dbReference>
<feature type="domain" description="Aldehyde dehydrogenase" evidence="2">
    <location>
        <begin position="48"/>
        <end position="413"/>
    </location>
</feature>
<dbReference type="EMBL" id="DTGR01000179">
    <property type="protein sequence ID" value="HHS30300.1"/>
    <property type="molecule type" value="Genomic_DNA"/>
</dbReference>
<reference evidence="3" key="1">
    <citation type="journal article" date="2020" name="mSystems">
        <title>Genome- and Community-Level Interaction Insights into Carbon Utilization and Element Cycling Functions of Hydrothermarchaeota in Hydrothermal Sediment.</title>
        <authorList>
            <person name="Zhou Z."/>
            <person name="Liu Y."/>
            <person name="Xu W."/>
            <person name="Pan J."/>
            <person name="Luo Z.H."/>
            <person name="Li M."/>
        </authorList>
    </citation>
    <scope>NUCLEOTIDE SEQUENCE [LARGE SCALE GENOMIC DNA]</scope>
    <source>
        <strain evidence="3">SpSt-767</strain>
    </source>
</reference>
<dbReference type="SUPFAM" id="SSF53720">
    <property type="entry name" value="ALDH-like"/>
    <property type="match status" value="1"/>
</dbReference>
<evidence type="ECO:0000313" key="3">
    <source>
        <dbReference type="EMBL" id="HHS30300.1"/>
    </source>
</evidence>
<sequence>MSNRKYLFSHSLPGEFLDKVLRHSPAHSGIISFTRETNMPASTVSPELADRLEILRRLGERLEAHRRELIEATAMDIGTPVSVAEKEVSLGVEHLLTMAEEVPHVQGKAPYGTVAAVFPYDAIPVMLARVGGAALLGGNRFLFSCSSQTPRSAAVVREVVAPFPEIEVATGMSNKDFGRQAVLDPEVRVFFISGGGEVGAIYEAEAAHFDKVFFAGPSGLPPTIIFRDAPLARAANFVVRRAFLNGGQYCTTTKRVYIHQDLYEDVKALILQVMPEIRVGDPGDPHTWIGPIKVERTRLLLDRALAALENPHFLWDYRRDGEWQGPFLMEVADPPDLELFGPFLALVKVESDLEAVSRVQQSRYPFLVTWFGTPPPGARETLAATFGMTYDNPDFIFTPLRLPFGGKGASGWIIEQQGGTFTKRDGAFIYSAELVRG</sequence>
<dbReference type="PANTHER" id="PTHR11699">
    <property type="entry name" value="ALDEHYDE DEHYDROGENASE-RELATED"/>
    <property type="match status" value="1"/>
</dbReference>
<dbReference type="InterPro" id="IPR015590">
    <property type="entry name" value="Aldehyde_DH_dom"/>
</dbReference>
<dbReference type="InterPro" id="IPR016163">
    <property type="entry name" value="Ald_DH_C"/>
</dbReference>
<evidence type="ECO:0000256" key="1">
    <source>
        <dbReference type="ARBA" id="ARBA00023002"/>
    </source>
</evidence>
<accession>A0A7V6A551</accession>
<dbReference type="InterPro" id="IPR016161">
    <property type="entry name" value="Ald_DH/histidinol_DH"/>
</dbReference>
<evidence type="ECO:0000259" key="2">
    <source>
        <dbReference type="Pfam" id="PF00171"/>
    </source>
</evidence>
<dbReference type="AlphaFoldDB" id="A0A7V6A551"/>
<comment type="caution">
    <text evidence="3">The sequence shown here is derived from an EMBL/GenBank/DDBJ whole genome shotgun (WGS) entry which is preliminary data.</text>
</comment>
<dbReference type="Gene3D" id="3.40.309.10">
    <property type="entry name" value="Aldehyde Dehydrogenase, Chain A, domain 2"/>
    <property type="match status" value="1"/>
</dbReference>
<name>A0A7V6A551_9BACT</name>
<organism evidence="3">
    <name type="scientific">Desulfobacca acetoxidans</name>
    <dbReference type="NCBI Taxonomy" id="60893"/>
    <lineage>
        <taxon>Bacteria</taxon>
        <taxon>Pseudomonadati</taxon>
        <taxon>Thermodesulfobacteriota</taxon>
        <taxon>Desulfobaccia</taxon>
        <taxon>Desulfobaccales</taxon>
        <taxon>Desulfobaccaceae</taxon>
        <taxon>Desulfobacca</taxon>
    </lineage>
</organism>
<dbReference type="InterPro" id="IPR016162">
    <property type="entry name" value="Ald_DH_N"/>
</dbReference>